<dbReference type="Gene3D" id="3.30.565.10">
    <property type="entry name" value="Histidine kinase-like ATPase, C-terminal domain"/>
    <property type="match status" value="1"/>
</dbReference>
<evidence type="ECO:0000313" key="19">
    <source>
        <dbReference type="Proteomes" id="UP000269265"/>
    </source>
</evidence>
<comment type="subcellular location">
    <subcellularLocation>
        <location evidence="2">Cell inner membrane</location>
        <topology evidence="2">Multi-pass membrane protein</topology>
    </subcellularLocation>
</comment>
<evidence type="ECO:0000256" key="7">
    <source>
        <dbReference type="ARBA" id="ARBA00022679"/>
    </source>
</evidence>
<dbReference type="InterPro" id="IPR003660">
    <property type="entry name" value="HAMP_dom"/>
</dbReference>
<dbReference type="PROSITE" id="PS50109">
    <property type="entry name" value="HIS_KIN"/>
    <property type="match status" value="1"/>
</dbReference>
<dbReference type="EC" id="2.7.13.3" evidence="3"/>
<dbReference type="Proteomes" id="UP000269265">
    <property type="component" value="Unassembled WGS sequence"/>
</dbReference>
<keyword evidence="14 15" id="KW-0472">Membrane</keyword>
<proteinExistence type="predicted"/>
<keyword evidence="4" id="KW-1003">Cell membrane</keyword>
<evidence type="ECO:0000259" key="16">
    <source>
        <dbReference type="PROSITE" id="PS50109"/>
    </source>
</evidence>
<name>A0A3R8T2V4_9BURK</name>
<dbReference type="AlphaFoldDB" id="A0A3R8T2V4"/>
<keyword evidence="10" id="KW-0418">Kinase</keyword>
<evidence type="ECO:0000256" key="2">
    <source>
        <dbReference type="ARBA" id="ARBA00004429"/>
    </source>
</evidence>
<sequence length="464" mass="49380">MSAAVEEDLPDARAQARRGWWPRTLGWRIALILLGGLVLAYALSLASIMRERQGLADTMMHAYVARDLASSVGVLDRLPAAERAAWLEPLSRPNYRLALRDEAAVVPPGTEPTAMAQALALELRQRLGDGRVQGLVPEGDRGAVIRMRLADGTPLTVHLAAPMRGVSAANAALLLAQLLVLGACVAWAVRLATRPLVQLAQAADRLGADPQADVLPPFDATGPAEVRRAHAAFQSMQTRIREHMAERLQLLAAISHDLQTPITRLRLRTEALIDESLREKFQADLLGMQRLVEEGLAYARSVHASAEPACRVDLHALLDGLVCDYADAGRPVMLQAPSTLVLTTRPLALQRIVGNLVDNALKFAGAAELSAQAVATQGAAVVQIVVRDRGPGVPVGQLARITEPFVRLEASRNADTGGSGLGLAIAQRLAQALGGRLSLRNRDGGGLEALLTLPQPGPGDVPGR</sequence>
<evidence type="ECO:0000313" key="18">
    <source>
        <dbReference type="EMBL" id="RRS02717.1"/>
    </source>
</evidence>
<dbReference type="Gene3D" id="1.10.287.130">
    <property type="match status" value="1"/>
</dbReference>
<dbReference type="Pfam" id="PF00512">
    <property type="entry name" value="HisKA"/>
    <property type="match status" value="1"/>
</dbReference>
<evidence type="ECO:0000256" key="10">
    <source>
        <dbReference type="ARBA" id="ARBA00022777"/>
    </source>
</evidence>
<dbReference type="InterPro" id="IPR036097">
    <property type="entry name" value="HisK_dim/P_sf"/>
</dbReference>
<feature type="transmembrane region" description="Helical" evidence="15">
    <location>
        <begin position="168"/>
        <end position="189"/>
    </location>
</feature>
<evidence type="ECO:0000259" key="17">
    <source>
        <dbReference type="PROSITE" id="PS50885"/>
    </source>
</evidence>
<dbReference type="GO" id="GO:0005886">
    <property type="term" value="C:plasma membrane"/>
    <property type="evidence" value="ECO:0007669"/>
    <property type="project" value="UniProtKB-SubCell"/>
</dbReference>
<dbReference type="InterPro" id="IPR005467">
    <property type="entry name" value="His_kinase_dom"/>
</dbReference>
<dbReference type="PANTHER" id="PTHR44936">
    <property type="entry name" value="SENSOR PROTEIN CREC"/>
    <property type="match status" value="1"/>
</dbReference>
<dbReference type="PROSITE" id="PS50885">
    <property type="entry name" value="HAMP"/>
    <property type="match status" value="1"/>
</dbReference>
<keyword evidence="11" id="KW-0067">ATP-binding</keyword>
<dbReference type="InterPro" id="IPR036890">
    <property type="entry name" value="HATPase_C_sf"/>
</dbReference>
<evidence type="ECO:0000256" key="13">
    <source>
        <dbReference type="ARBA" id="ARBA00023012"/>
    </source>
</evidence>
<feature type="transmembrane region" description="Helical" evidence="15">
    <location>
        <begin position="25"/>
        <end position="43"/>
    </location>
</feature>
<feature type="domain" description="HAMP" evidence="17">
    <location>
        <begin position="190"/>
        <end position="245"/>
    </location>
</feature>
<dbReference type="SMART" id="SM00387">
    <property type="entry name" value="HATPase_c"/>
    <property type="match status" value="1"/>
</dbReference>
<evidence type="ECO:0000256" key="3">
    <source>
        <dbReference type="ARBA" id="ARBA00012438"/>
    </source>
</evidence>
<organism evidence="18 19">
    <name type="scientific">Aquabacterium soli</name>
    <dbReference type="NCBI Taxonomy" id="2493092"/>
    <lineage>
        <taxon>Bacteria</taxon>
        <taxon>Pseudomonadati</taxon>
        <taxon>Pseudomonadota</taxon>
        <taxon>Betaproteobacteria</taxon>
        <taxon>Burkholderiales</taxon>
        <taxon>Aquabacterium</taxon>
    </lineage>
</organism>
<evidence type="ECO:0000256" key="8">
    <source>
        <dbReference type="ARBA" id="ARBA00022692"/>
    </source>
</evidence>
<keyword evidence="13" id="KW-0902">Two-component regulatory system</keyword>
<keyword evidence="8 15" id="KW-0812">Transmembrane</keyword>
<dbReference type="EMBL" id="RSED01000019">
    <property type="protein sequence ID" value="RRS02717.1"/>
    <property type="molecule type" value="Genomic_DNA"/>
</dbReference>
<dbReference type="Pfam" id="PF02518">
    <property type="entry name" value="HATPase_c"/>
    <property type="match status" value="1"/>
</dbReference>
<keyword evidence="9" id="KW-0547">Nucleotide-binding</keyword>
<evidence type="ECO:0000256" key="11">
    <source>
        <dbReference type="ARBA" id="ARBA00022840"/>
    </source>
</evidence>
<evidence type="ECO:0000256" key="14">
    <source>
        <dbReference type="ARBA" id="ARBA00023136"/>
    </source>
</evidence>
<dbReference type="SUPFAM" id="SSF55874">
    <property type="entry name" value="ATPase domain of HSP90 chaperone/DNA topoisomerase II/histidine kinase"/>
    <property type="match status" value="1"/>
</dbReference>
<evidence type="ECO:0000256" key="9">
    <source>
        <dbReference type="ARBA" id="ARBA00022741"/>
    </source>
</evidence>
<protein>
    <recommendedName>
        <fullName evidence="3">histidine kinase</fullName>
        <ecNumber evidence="3">2.7.13.3</ecNumber>
    </recommendedName>
</protein>
<evidence type="ECO:0000256" key="12">
    <source>
        <dbReference type="ARBA" id="ARBA00022989"/>
    </source>
</evidence>
<evidence type="ECO:0000256" key="5">
    <source>
        <dbReference type="ARBA" id="ARBA00022519"/>
    </source>
</evidence>
<dbReference type="GO" id="GO:0005524">
    <property type="term" value="F:ATP binding"/>
    <property type="evidence" value="ECO:0007669"/>
    <property type="project" value="UniProtKB-KW"/>
</dbReference>
<dbReference type="InterPro" id="IPR003661">
    <property type="entry name" value="HisK_dim/P_dom"/>
</dbReference>
<keyword evidence="12 15" id="KW-1133">Transmembrane helix</keyword>
<dbReference type="SMART" id="SM00388">
    <property type="entry name" value="HisKA"/>
    <property type="match status" value="1"/>
</dbReference>
<dbReference type="InterPro" id="IPR050980">
    <property type="entry name" value="2C_sensor_his_kinase"/>
</dbReference>
<evidence type="ECO:0000256" key="1">
    <source>
        <dbReference type="ARBA" id="ARBA00000085"/>
    </source>
</evidence>
<evidence type="ECO:0000256" key="15">
    <source>
        <dbReference type="SAM" id="Phobius"/>
    </source>
</evidence>
<dbReference type="PANTHER" id="PTHR44936:SF5">
    <property type="entry name" value="SENSOR HISTIDINE KINASE ENVZ"/>
    <property type="match status" value="1"/>
</dbReference>
<reference evidence="18 19" key="1">
    <citation type="submission" date="2018-12" db="EMBL/GenBank/DDBJ databases">
        <title>The whole draft genome of Aquabacterium sp. SJQ9.</title>
        <authorList>
            <person name="Sun L."/>
            <person name="Gao X."/>
            <person name="Chen W."/>
            <person name="Huang K."/>
        </authorList>
    </citation>
    <scope>NUCLEOTIDE SEQUENCE [LARGE SCALE GENOMIC DNA]</scope>
    <source>
        <strain evidence="18 19">SJQ9</strain>
    </source>
</reference>
<dbReference type="SUPFAM" id="SSF47384">
    <property type="entry name" value="Homodimeric domain of signal transducing histidine kinase"/>
    <property type="match status" value="1"/>
</dbReference>
<dbReference type="InterPro" id="IPR004358">
    <property type="entry name" value="Sig_transdc_His_kin-like_C"/>
</dbReference>
<comment type="caution">
    <text evidence="18">The sequence shown here is derived from an EMBL/GenBank/DDBJ whole genome shotgun (WGS) entry which is preliminary data.</text>
</comment>
<dbReference type="PRINTS" id="PR00344">
    <property type="entry name" value="BCTRLSENSOR"/>
</dbReference>
<evidence type="ECO:0000256" key="4">
    <source>
        <dbReference type="ARBA" id="ARBA00022475"/>
    </source>
</evidence>
<dbReference type="OrthoDB" id="9804645at2"/>
<keyword evidence="5" id="KW-0997">Cell inner membrane</keyword>
<comment type="catalytic activity">
    <reaction evidence="1">
        <text>ATP + protein L-histidine = ADP + protein N-phospho-L-histidine.</text>
        <dbReference type="EC" id="2.7.13.3"/>
    </reaction>
</comment>
<keyword evidence="19" id="KW-1185">Reference proteome</keyword>
<accession>A0A3R8T2V4</accession>
<feature type="domain" description="Histidine kinase" evidence="16">
    <location>
        <begin position="253"/>
        <end position="457"/>
    </location>
</feature>
<evidence type="ECO:0000256" key="6">
    <source>
        <dbReference type="ARBA" id="ARBA00022553"/>
    </source>
</evidence>
<dbReference type="CDD" id="cd00082">
    <property type="entry name" value="HisKA"/>
    <property type="match status" value="1"/>
</dbReference>
<dbReference type="GO" id="GO:0000155">
    <property type="term" value="F:phosphorelay sensor kinase activity"/>
    <property type="evidence" value="ECO:0007669"/>
    <property type="project" value="InterPro"/>
</dbReference>
<keyword evidence="7" id="KW-0808">Transferase</keyword>
<dbReference type="RefSeq" id="WP_125244911.1">
    <property type="nucleotide sequence ID" value="NZ_RSED01000019.1"/>
</dbReference>
<dbReference type="InterPro" id="IPR003594">
    <property type="entry name" value="HATPase_dom"/>
</dbReference>
<gene>
    <name evidence="18" type="ORF">EIP75_19235</name>
</gene>
<keyword evidence="6" id="KW-0597">Phosphoprotein</keyword>
<dbReference type="SMART" id="SM00304">
    <property type="entry name" value="HAMP"/>
    <property type="match status" value="1"/>
</dbReference>